<dbReference type="AlphaFoldDB" id="A0A249DZB5"/>
<reference evidence="2" key="1">
    <citation type="submission" date="2016-06" db="EMBL/GenBank/DDBJ databases">
        <authorList>
            <person name="Chen W."/>
            <person name="Hasegawa D.K."/>
        </authorList>
    </citation>
    <scope>NUCLEOTIDE SEQUENCE [LARGE SCALE GENOMIC DNA]</scope>
    <source>
        <strain evidence="2">MEAM1</strain>
    </source>
</reference>
<dbReference type="InterPro" id="IPR005135">
    <property type="entry name" value="Endo/exonuclease/phosphatase"/>
</dbReference>
<accession>A0A249DZB5</accession>
<dbReference type="InterPro" id="IPR003539">
    <property type="entry name" value="CD_toxinB"/>
</dbReference>
<proteinExistence type="predicted"/>
<dbReference type="OrthoDB" id="9065754at2"/>
<organism evidence="1 2">
    <name type="scientific">Candidatus Hamiltonella defensa</name>
    <name type="common">Bemisia tabaci</name>
    <dbReference type="NCBI Taxonomy" id="672795"/>
    <lineage>
        <taxon>Bacteria</taxon>
        <taxon>Pseudomonadati</taxon>
        <taxon>Pseudomonadota</taxon>
        <taxon>Gammaproteobacteria</taxon>
        <taxon>Enterobacterales</taxon>
        <taxon>Enterobacteriaceae</taxon>
        <taxon>aphid secondary symbionts</taxon>
        <taxon>Candidatus Williamhamiltonella</taxon>
    </lineage>
</organism>
<dbReference type="EMBL" id="CP016303">
    <property type="protein sequence ID" value="ASX26122.1"/>
    <property type="molecule type" value="Genomic_DNA"/>
</dbReference>
<evidence type="ECO:0000313" key="1">
    <source>
        <dbReference type="EMBL" id="ASX26122.1"/>
    </source>
</evidence>
<reference evidence="1 2" key="2">
    <citation type="submission" date="2017-09" db="EMBL/GenBank/DDBJ databases">
        <title>The genome of whitefly Bemisia tabaci, a global crop pest, provides novel insights into virus transmission, host adaptation and insecticide resistance.</title>
        <authorList>
            <person name="Kaur N."/>
            <person name="Kliot A."/>
            <person name="Pinheiro P.V."/>
            <person name="Luan J."/>
            <person name="Zheng Y."/>
            <person name="Liu W."/>
            <person name="Sun H."/>
            <person name="Yang X."/>
            <person name="Xu Y."/>
            <person name="Luo Y."/>
            <person name="Kruse A."/>
            <person name="Fisher T.W."/>
            <person name="Nelson D.R."/>
            <person name="Elimelech M."/>
            <person name="MacCoss M."/>
            <person name="Johnson R."/>
            <person name="Cohen E."/>
            <person name="Hunter W.B."/>
            <person name="Brown J.K."/>
            <person name="Jander G."/>
            <person name="Cilia M."/>
            <person name="Douglas A.E."/>
            <person name="Ghanim M."/>
            <person name="Simmons A.M."/>
            <person name="Wintermantel W.M."/>
            <person name="Ling K.-S."/>
            <person name="Fei Z."/>
        </authorList>
    </citation>
    <scope>NUCLEOTIDE SEQUENCE [LARGE SCALE GENOMIC DNA]</scope>
    <source>
        <strain evidence="1 2">MEAM1</strain>
    </source>
</reference>
<evidence type="ECO:0000313" key="2">
    <source>
        <dbReference type="Proteomes" id="UP000216438"/>
    </source>
</evidence>
<protein>
    <submittedName>
        <fullName evidence="1">Uncharacterized protein</fullName>
    </submittedName>
</protein>
<dbReference type="GO" id="GO:0003824">
    <property type="term" value="F:catalytic activity"/>
    <property type="evidence" value="ECO:0007669"/>
    <property type="project" value="InterPro"/>
</dbReference>
<dbReference type="InterPro" id="IPR036691">
    <property type="entry name" value="Endo/exonu/phosph_ase_sf"/>
</dbReference>
<dbReference type="SUPFAM" id="SSF56219">
    <property type="entry name" value="DNase I-like"/>
    <property type="match status" value="1"/>
</dbReference>
<dbReference type="Gene3D" id="3.60.10.10">
    <property type="entry name" value="Endonuclease/exonuclease/phosphatase"/>
    <property type="match status" value="1"/>
</dbReference>
<dbReference type="Proteomes" id="UP000216438">
    <property type="component" value="Chromosome"/>
</dbReference>
<name>A0A249DZB5_9ENTR</name>
<dbReference type="CDD" id="cd09081">
    <property type="entry name" value="CdtB"/>
    <property type="match status" value="1"/>
</dbReference>
<dbReference type="Pfam" id="PF03372">
    <property type="entry name" value="Exo_endo_phos"/>
    <property type="match status" value="1"/>
</dbReference>
<sequence length="329" mass="37305">MPEIIKFSLYKNKVTRYVFGIVLACFVIPICNAQNRHVNHFHFATWNSHSAHWQEVLDFMIAGNLDVLTIQEAGALPDEVRPSLGNAIPYDQTQPPLQDLPECYIGNVPDGNFDSSSNYQSIPGPALSVLEYVWRVNGHTFYIYYYDRRLRQELVLGQNAPSADQNTAIVTRQRAERLFLMTPFDRRRYSINRPVIGAQLEDAVFFNLHAEPNNIRNEASAVVNIIQNYMANNYPTLTWAVTGDFNRPNNTINFPTSPANTFTHLLSSGQITHPSPGTGRSEELDYGFWGGPIAREVSMASIILLTDYIRYQIGRNIPNPSDHLPVKFN</sequence>
<gene>
    <name evidence="1" type="ORF">BA171_03160</name>
</gene>